<gene>
    <name evidence="1" type="ORF">CLOSTHATH_06199</name>
</gene>
<feature type="non-terminal residue" evidence="1">
    <location>
        <position position="40"/>
    </location>
</feature>
<evidence type="ECO:0000313" key="2">
    <source>
        <dbReference type="Proteomes" id="UP000004968"/>
    </source>
</evidence>
<dbReference type="HOGENOM" id="CLU_3301234_0_0_9"/>
<reference evidence="1 2" key="1">
    <citation type="submission" date="2010-01" db="EMBL/GenBank/DDBJ databases">
        <authorList>
            <person name="Weinstock G."/>
            <person name="Sodergren E."/>
            <person name="Clifton S."/>
            <person name="Fulton L."/>
            <person name="Fulton B."/>
            <person name="Courtney L."/>
            <person name="Fronick C."/>
            <person name="Harrison M."/>
            <person name="Strong C."/>
            <person name="Farmer C."/>
            <person name="Delahaunty K."/>
            <person name="Markovic C."/>
            <person name="Hall O."/>
            <person name="Minx P."/>
            <person name="Tomlinson C."/>
            <person name="Mitreva M."/>
            <person name="Nelson J."/>
            <person name="Hou S."/>
            <person name="Wollam A."/>
            <person name="Pepin K.H."/>
            <person name="Johnson M."/>
            <person name="Bhonagiri V."/>
            <person name="Nash W.E."/>
            <person name="Warren W."/>
            <person name="Chinwalla A."/>
            <person name="Mardis E.R."/>
            <person name="Wilson R.K."/>
        </authorList>
    </citation>
    <scope>NUCLEOTIDE SEQUENCE [LARGE SCALE GENOMIC DNA]</scope>
    <source>
        <strain evidence="1 2">DSM 13479</strain>
    </source>
</reference>
<organism evidence="1 2">
    <name type="scientific">Hungatella hathewayi DSM 13479</name>
    <dbReference type="NCBI Taxonomy" id="566550"/>
    <lineage>
        <taxon>Bacteria</taxon>
        <taxon>Bacillati</taxon>
        <taxon>Bacillota</taxon>
        <taxon>Clostridia</taxon>
        <taxon>Lachnospirales</taxon>
        <taxon>Lachnospiraceae</taxon>
        <taxon>Hungatella</taxon>
    </lineage>
</organism>
<sequence length="40" mass="4206">MDKNGLDFVVEKSKELMSASTCSSEAKAAAQAWLDAVGTD</sequence>
<protein>
    <submittedName>
        <fullName evidence="1">Uncharacterized protein</fullName>
    </submittedName>
</protein>
<dbReference type="Proteomes" id="UP000004968">
    <property type="component" value="Unassembled WGS sequence"/>
</dbReference>
<evidence type="ECO:0000313" key="1">
    <source>
        <dbReference type="EMBL" id="EFC95612.1"/>
    </source>
</evidence>
<name>D3ARE3_9FIRM</name>
<accession>D3ARE3</accession>
<dbReference type="EMBL" id="ACIO01000715">
    <property type="protein sequence ID" value="EFC95612.1"/>
    <property type="molecule type" value="Genomic_DNA"/>
</dbReference>
<comment type="caution">
    <text evidence="1">The sequence shown here is derived from an EMBL/GenBank/DDBJ whole genome shotgun (WGS) entry which is preliminary data.</text>
</comment>
<dbReference type="AlphaFoldDB" id="D3ARE3"/>
<proteinExistence type="predicted"/>